<accession>F7YAT5</accession>
<evidence type="ECO:0000259" key="8">
    <source>
        <dbReference type="PROSITE" id="PS50109"/>
    </source>
</evidence>
<comment type="catalytic activity">
    <reaction evidence="1">
        <text>ATP + protein L-histidine = ADP + protein N-phospho-L-histidine.</text>
        <dbReference type="EC" id="2.7.13.3"/>
    </reaction>
</comment>
<feature type="domain" description="Histidine kinase" evidence="8">
    <location>
        <begin position="28"/>
        <end position="239"/>
    </location>
</feature>
<dbReference type="InterPro" id="IPR004358">
    <property type="entry name" value="Sig_transdc_His_kin-like_C"/>
</dbReference>
<dbReference type="PROSITE" id="PS50109">
    <property type="entry name" value="HIS_KIN"/>
    <property type="match status" value="1"/>
</dbReference>
<dbReference type="SUPFAM" id="SSF55874">
    <property type="entry name" value="ATPase domain of HSP90 chaperone/DNA topoisomerase II/histidine kinase"/>
    <property type="match status" value="1"/>
</dbReference>
<dbReference type="HOGENOM" id="CLU_1114889_0_0_5"/>
<dbReference type="PANTHER" id="PTHR43065">
    <property type="entry name" value="SENSOR HISTIDINE KINASE"/>
    <property type="match status" value="1"/>
</dbReference>
<keyword evidence="5 9" id="KW-0418">Kinase</keyword>
<dbReference type="RefSeq" id="WP_013895521.1">
    <property type="nucleotide sequence ID" value="NC_015675.1"/>
</dbReference>
<evidence type="ECO:0000256" key="3">
    <source>
        <dbReference type="ARBA" id="ARBA00022679"/>
    </source>
</evidence>
<dbReference type="PANTHER" id="PTHR43065:SF46">
    <property type="entry name" value="C4-DICARBOXYLATE TRANSPORT SENSOR PROTEIN DCTB"/>
    <property type="match status" value="1"/>
</dbReference>
<dbReference type="InterPro" id="IPR036890">
    <property type="entry name" value="HATPase_C_sf"/>
</dbReference>
<name>F7YAT5_MESOW</name>
<dbReference type="Pfam" id="PF02518">
    <property type="entry name" value="HATPase_c"/>
    <property type="match status" value="1"/>
</dbReference>
<dbReference type="KEGG" id="mop:Mesop_4421"/>
<keyword evidence="4" id="KW-0547">Nucleotide-binding</keyword>
<dbReference type="STRING" id="536019.Mesop_4421"/>
<protein>
    <recommendedName>
        <fullName evidence="2">histidine kinase</fullName>
        <ecNumber evidence="2">2.7.13.3</ecNumber>
    </recommendedName>
</protein>
<reference evidence="9 10" key="1">
    <citation type="submission" date="2010-10" db="EMBL/GenBank/DDBJ databases">
        <title>Complete sequence of Mesorhizobium opportunistum WSM2075.</title>
        <authorList>
            <consortium name="US DOE Joint Genome Institute"/>
            <person name="Lucas S."/>
            <person name="Copeland A."/>
            <person name="Lapidus A."/>
            <person name="Cheng J.-F."/>
            <person name="Bruce D."/>
            <person name="Goodwin L."/>
            <person name="Pitluck S."/>
            <person name="Chertkov O."/>
            <person name="Misra M."/>
            <person name="Detter J.C."/>
            <person name="Han C."/>
            <person name="Tapia R."/>
            <person name="Land M."/>
            <person name="Hauser L."/>
            <person name="Kyrpides N."/>
            <person name="Ovchinnikova G."/>
            <person name="Mavrommatis K.M."/>
            <person name="Tiwari R.P."/>
            <person name="Howieson J.G."/>
            <person name="O'Hara G.W."/>
            <person name="Nandasena K.G."/>
            <person name="Woyke T."/>
        </authorList>
    </citation>
    <scope>NUCLEOTIDE SEQUENCE [LARGE SCALE GENOMIC DNA]</scope>
    <source>
        <strain evidence="10">LMG 24607 / HAMBI 3007 / WSM2075</strain>
    </source>
</reference>
<dbReference type="GO" id="GO:0004673">
    <property type="term" value="F:protein histidine kinase activity"/>
    <property type="evidence" value="ECO:0007669"/>
    <property type="project" value="UniProtKB-EC"/>
</dbReference>
<dbReference type="InterPro" id="IPR005467">
    <property type="entry name" value="His_kinase_dom"/>
</dbReference>
<dbReference type="EMBL" id="CP002279">
    <property type="protein sequence ID" value="AEH88845.1"/>
    <property type="molecule type" value="Genomic_DNA"/>
</dbReference>
<dbReference type="GO" id="GO:0000160">
    <property type="term" value="P:phosphorelay signal transduction system"/>
    <property type="evidence" value="ECO:0007669"/>
    <property type="project" value="UniProtKB-KW"/>
</dbReference>
<organism evidence="9 10">
    <name type="scientific">Mesorhizobium opportunistum (strain LMG 24607 / HAMBI 3007 / WSM2075)</name>
    <dbReference type="NCBI Taxonomy" id="536019"/>
    <lineage>
        <taxon>Bacteria</taxon>
        <taxon>Pseudomonadati</taxon>
        <taxon>Pseudomonadota</taxon>
        <taxon>Alphaproteobacteria</taxon>
        <taxon>Hyphomicrobiales</taxon>
        <taxon>Phyllobacteriaceae</taxon>
        <taxon>Mesorhizobium</taxon>
    </lineage>
</organism>
<dbReference type="AlphaFoldDB" id="F7YAT5"/>
<dbReference type="GO" id="GO:0005524">
    <property type="term" value="F:ATP binding"/>
    <property type="evidence" value="ECO:0007669"/>
    <property type="project" value="UniProtKB-KW"/>
</dbReference>
<evidence type="ECO:0000256" key="1">
    <source>
        <dbReference type="ARBA" id="ARBA00000085"/>
    </source>
</evidence>
<evidence type="ECO:0000256" key="2">
    <source>
        <dbReference type="ARBA" id="ARBA00012438"/>
    </source>
</evidence>
<keyword evidence="7" id="KW-0902">Two-component regulatory system</keyword>
<evidence type="ECO:0000256" key="7">
    <source>
        <dbReference type="ARBA" id="ARBA00023012"/>
    </source>
</evidence>
<dbReference type="EC" id="2.7.13.3" evidence="2"/>
<dbReference type="InterPro" id="IPR003594">
    <property type="entry name" value="HATPase_dom"/>
</dbReference>
<keyword evidence="6" id="KW-0067">ATP-binding</keyword>
<dbReference type="SMART" id="SM00387">
    <property type="entry name" value="HATPase_c"/>
    <property type="match status" value="1"/>
</dbReference>
<dbReference type="PRINTS" id="PR00344">
    <property type="entry name" value="BCTRLSENSOR"/>
</dbReference>
<evidence type="ECO:0000256" key="4">
    <source>
        <dbReference type="ARBA" id="ARBA00022741"/>
    </source>
</evidence>
<dbReference type="Gene3D" id="3.30.565.10">
    <property type="entry name" value="Histidine kinase-like ATPase, C-terminal domain"/>
    <property type="match status" value="1"/>
</dbReference>
<keyword evidence="3" id="KW-0808">Transferase</keyword>
<evidence type="ECO:0000313" key="10">
    <source>
        <dbReference type="Proteomes" id="UP000001623"/>
    </source>
</evidence>
<proteinExistence type="predicted"/>
<evidence type="ECO:0000256" key="6">
    <source>
        <dbReference type="ARBA" id="ARBA00022840"/>
    </source>
</evidence>
<gene>
    <name evidence="9" type="ordered locus">Mesop_4421</name>
</gene>
<evidence type="ECO:0000313" key="9">
    <source>
        <dbReference type="EMBL" id="AEH88845.1"/>
    </source>
</evidence>
<sequence>MSGTEIDVSAGRTNFPRDRLALQMSTAGIVHDLGNLIQVASSALNHLGRDPNIATAPGAVTVIAGAKSALERAGCLVRQTIRTAREIESVIAHANVAICLADVHSLVRSAWNENIHLEICVGSNLPLVTCDRVGLQNAVLNLLFNARDAMPDGGLISVRASVSANSSHVDLCVEDHGIGMTSETMVRAFDLFFTTKGDGLGGVGLPMVKRFVEEAGGSIDVESTLGSGTVVTLKLPAIRSGSMGSGR</sequence>
<dbReference type="Proteomes" id="UP000001623">
    <property type="component" value="Chromosome"/>
</dbReference>
<dbReference type="eggNOG" id="COG0642">
    <property type="taxonomic scope" value="Bacteria"/>
</dbReference>
<evidence type="ECO:0000256" key="5">
    <source>
        <dbReference type="ARBA" id="ARBA00022777"/>
    </source>
</evidence>